<dbReference type="Proteomes" id="UP001597389">
    <property type="component" value="Unassembled WGS sequence"/>
</dbReference>
<accession>A0ABW4ZAH0</accession>
<feature type="domain" description="Solute-binding protein family 3/N-terminal" evidence="2">
    <location>
        <begin position="2"/>
        <end position="225"/>
    </location>
</feature>
<dbReference type="Pfam" id="PF00497">
    <property type="entry name" value="SBP_bac_3"/>
    <property type="match status" value="1"/>
</dbReference>
<proteinExistence type="predicted"/>
<comment type="caution">
    <text evidence="3">The sequence shown here is derived from an EMBL/GenBank/DDBJ whole genome shotgun (WGS) entry which is preliminary data.</text>
</comment>
<sequence>MTIRVALEENVEWGYYQFILDGQHRGLEIDLLKHIDTQSPYTIQFTEKPWKRAMKSALNGNIDILISATSSPKRDHYYDYTDKIYEINQVLYYDTRRYPDGFSFMNQDQLGAYKIGSILGYNIDAIRFPISHSGFRSLSDMAQAIEKGHIDFGVGYLELENYNKHMPKPFSHVAIPNHPPLHCHWLIAKDNPRKADILSELNLGLKKLKTSGQYATLEAVYTGHTSPHDRD</sequence>
<evidence type="ECO:0000313" key="3">
    <source>
        <dbReference type="EMBL" id="MFD2158900.1"/>
    </source>
</evidence>
<evidence type="ECO:0000259" key="2">
    <source>
        <dbReference type="SMART" id="SM00062"/>
    </source>
</evidence>
<reference evidence="4" key="1">
    <citation type="journal article" date="2019" name="Int. J. Syst. Evol. Microbiol.">
        <title>The Global Catalogue of Microorganisms (GCM) 10K type strain sequencing project: providing services to taxonomists for standard genome sequencing and annotation.</title>
        <authorList>
            <consortium name="The Broad Institute Genomics Platform"/>
            <consortium name="The Broad Institute Genome Sequencing Center for Infectious Disease"/>
            <person name="Wu L."/>
            <person name="Ma J."/>
        </authorList>
    </citation>
    <scope>NUCLEOTIDE SEQUENCE [LARGE SCALE GENOMIC DNA]</scope>
    <source>
        <strain evidence="4">CCUG 57942</strain>
    </source>
</reference>
<dbReference type="Gene3D" id="3.40.190.10">
    <property type="entry name" value="Periplasmic binding protein-like II"/>
    <property type="match status" value="2"/>
</dbReference>
<dbReference type="SUPFAM" id="SSF53850">
    <property type="entry name" value="Periplasmic binding protein-like II"/>
    <property type="match status" value="1"/>
</dbReference>
<evidence type="ECO:0000313" key="4">
    <source>
        <dbReference type="Proteomes" id="UP001597389"/>
    </source>
</evidence>
<organism evidence="3 4">
    <name type="scientific">Rubritalea tangerina</name>
    <dbReference type="NCBI Taxonomy" id="430798"/>
    <lineage>
        <taxon>Bacteria</taxon>
        <taxon>Pseudomonadati</taxon>
        <taxon>Verrucomicrobiota</taxon>
        <taxon>Verrucomicrobiia</taxon>
        <taxon>Verrucomicrobiales</taxon>
        <taxon>Rubritaleaceae</taxon>
        <taxon>Rubritalea</taxon>
    </lineage>
</organism>
<gene>
    <name evidence="3" type="ORF">ACFSW8_08330</name>
</gene>
<protein>
    <submittedName>
        <fullName evidence="3">Substrate-binding periplasmic protein</fullName>
    </submittedName>
</protein>
<keyword evidence="4" id="KW-1185">Reference proteome</keyword>
<dbReference type="EMBL" id="JBHUJB010000035">
    <property type="protein sequence ID" value="MFD2158900.1"/>
    <property type="molecule type" value="Genomic_DNA"/>
</dbReference>
<name>A0ABW4ZAH0_9BACT</name>
<dbReference type="RefSeq" id="WP_377177942.1">
    <property type="nucleotide sequence ID" value="NZ_JBHUJB010000035.1"/>
</dbReference>
<evidence type="ECO:0000256" key="1">
    <source>
        <dbReference type="ARBA" id="ARBA00022729"/>
    </source>
</evidence>
<dbReference type="PANTHER" id="PTHR35936:SF25">
    <property type="entry name" value="ABC TRANSPORTER SUBSTRATE-BINDING PROTEIN"/>
    <property type="match status" value="1"/>
</dbReference>
<dbReference type="PANTHER" id="PTHR35936">
    <property type="entry name" value="MEMBRANE-BOUND LYTIC MUREIN TRANSGLYCOSYLASE F"/>
    <property type="match status" value="1"/>
</dbReference>
<dbReference type="SMART" id="SM00062">
    <property type="entry name" value="PBPb"/>
    <property type="match status" value="1"/>
</dbReference>
<keyword evidence="1" id="KW-0732">Signal</keyword>
<dbReference type="InterPro" id="IPR001638">
    <property type="entry name" value="Solute-binding_3/MltF_N"/>
</dbReference>